<sequence>IVLFGLYTPVELDISSELTIPMVEDAMKLVKVSMEARINHDIETSSKTKDLLTGSLEMDSESGKLVKKALDFRHYLRITSANHRRALTRMVLSCHSLAVERRRWKERRKPVVPREWRLCRFCRTDVEDPPHAMSCATNRS</sequence>
<protein>
    <submittedName>
        <fullName evidence="1">Uncharacterized protein</fullName>
    </submittedName>
</protein>
<evidence type="ECO:0000313" key="1">
    <source>
        <dbReference type="EMBL" id="KAJ7728190.1"/>
    </source>
</evidence>
<feature type="non-terminal residue" evidence="1">
    <location>
        <position position="1"/>
    </location>
</feature>
<keyword evidence="2" id="KW-1185">Reference proteome</keyword>
<gene>
    <name evidence="1" type="ORF">B0H16DRAFT_1331097</name>
</gene>
<proteinExistence type="predicted"/>
<name>A0AAD7HTS8_9AGAR</name>
<dbReference type="Proteomes" id="UP001215598">
    <property type="component" value="Unassembled WGS sequence"/>
</dbReference>
<reference evidence="1" key="1">
    <citation type="submission" date="2023-03" db="EMBL/GenBank/DDBJ databases">
        <title>Massive genome expansion in bonnet fungi (Mycena s.s.) driven by repeated elements and novel gene families across ecological guilds.</title>
        <authorList>
            <consortium name="Lawrence Berkeley National Laboratory"/>
            <person name="Harder C.B."/>
            <person name="Miyauchi S."/>
            <person name="Viragh M."/>
            <person name="Kuo A."/>
            <person name="Thoen E."/>
            <person name="Andreopoulos B."/>
            <person name="Lu D."/>
            <person name="Skrede I."/>
            <person name="Drula E."/>
            <person name="Henrissat B."/>
            <person name="Morin E."/>
            <person name="Kohler A."/>
            <person name="Barry K."/>
            <person name="LaButti K."/>
            <person name="Morin E."/>
            <person name="Salamov A."/>
            <person name="Lipzen A."/>
            <person name="Mereny Z."/>
            <person name="Hegedus B."/>
            <person name="Baldrian P."/>
            <person name="Stursova M."/>
            <person name="Weitz H."/>
            <person name="Taylor A."/>
            <person name="Grigoriev I.V."/>
            <person name="Nagy L.G."/>
            <person name="Martin F."/>
            <person name="Kauserud H."/>
        </authorList>
    </citation>
    <scope>NUCLEOTIDE SEQUENCE</scope>
    <source>
        <strain evidence="1">CBHHK182m</strain>
    </source>
</reference>
<dbReference type="EMBL" id="JARKIB010000174">
    <property type="protein sequence ID" value="KAJ7728190.1"/>
    <property type="molecule type" value="Genomic_DNA"/>
</dbReference>
<evidence type="ECO:0000313" key="2">
    <source>
        <dbReference type="Proteomes" id="UP001215598"/>
    </source>
</evidence>
<comment type="caution">
    <text evidence="1">The sequence shown here is derived from an EMBL/GenBank/DDBJ whole genome shotgun (WGS) entry which is preliminary data.</text>
</comment>
<accession>A0AAD7HTS8</accession>
<dbReference type="AlphaFoldDB" id="A0AAD7HTS8"/>
<organism evidence="1 2">
    <name type="scientific">Mycena metata</name>
    <dbReference type="NCBI Taxonomy" id="1033252"/>
    <lineage>
        <taxon>Eukaryota</taxon>
        <taxon>Fungi</taxon>
        <taxon>Dikarya</taxon>
        <taxon>Basidiomycota</taxon>
        <taxon>Agaricomycotina</taxon>
        <taxon>Agaricomycetes</taxon>
        <taxon>Agaricomycetidae</taxon>
        <taxon>Agaricales</taxon>
        <taxon>Marasmiineae</taxon>
        <taxon>Mycenaceae</taxon>
        <taxon>Mycena</taxon>
    </lineage>
</organism>